<dbReference type="RefSeq" id="WP_210033242.1">
    <property type="nucleotide sequence ID" value="NZ_JAGINU010000001.1"/>
</dbReference>
<protein>
    <submittedName>
        <fullName evidence="1">Uncharacterized protein</fullName>
    </submittedName>
</protein>
<keyword evidence="2" id="KW-1185">Reference proteome</keyword>
<evidence type="ECO:0000313" key="2">
    <source>
        <dbReference type="Proteomes" id="UP001519295"/>
    </source>
</evidence>
<dbReference type="EMBL" id="JAGINU010000001">
    <property type="protein sequence ID" value="MBP2370188.1"/>
    <property type="molecule type" value="Genomic_DNA"/>
</dbReference>
<organism evidence="1 2">
    <name type="scientific">Pseudonocardia parietis</name>
    <dbReference type="NCBI Taxonomy" id="570936"/>
    <lineage>
        <taxon>Bacteria</taxon>
        <taxon>Bacillati</taxon>
        <taxon>Actinomycetota</taxon>
        <taxon>Actinomycetes</taxon>
        <taxon>Pseudonocardiales</taxon>
        <taxon>Pseudonocardiaceae</taxon>
        <taxon>Pseudonocardia</taxon>
    </lineage>
</organism>
<accession>A0ABS4W253</accession>
<proteinExistence type="predicted"/>
<evidence type="ECO:0000313" key="1">
    <source>
        <dbReference type="EMBL" id="MBP2370188.1"/>
    </source>
</evidence>
<comment type="caution">
    <text evidence="1">The sequence shown here is derived from an EMBL/GenBank/DDBJ whole genome shotgun (WGS) entry which is preliminary data.</text>
</comment>
<name>A0ABS4W253_9PSEU</name>
<dbReference type="Proteomes" id="UP001519295">
    <property type="component" value="Unassembled WGS sequence"/>
</dbReference>
<gene>
    <name evidence="1" type="ORF">JOF36_005884</name>
</gene>
<reference evidence="1 2" key="1">
    <citation type="submission" date="2021-03" db="EMBL/GenBank/DDBJ databases">
        <title>Sequencing the genomes of 1000 actinobacteria strains.</title>
        <authorList>
            <person name="Klenk H.-P."/>
        </authorList>
    </citation>
    <scope>NUCLEOTIDE SEQUENCE [LARGE SCALE GENOMIC DNA]</scope>
    <source>
        <strain evidence="1 2">DSM 45256</strain>
    </source>
</reference>
<sequence length="71" mass="7400">MHRYVVEVTTASHAALRAGVTAEPRCPGAPAFHRIVVAALTDDEAVLTAAQMATATSGEMCTSTVLVEFPT</sequence>